<dbReference type="InterPro" id="IPR050114">
    <property type="entry name" value="UPF0173_UPF0282_UlaG_hydrolase"/>
</dbReference>
<keyword evidence="3" id="KW-1185">Reference proteome</keyword>
<evidence type="ECO:0000259" key="1">
    <source>
        <dbReference type="SMART" id="SM00849"/>
    </source>
</evidence>
<dbReference type="Pfam" id="PF12706">
    <property type="entry name" value="Lactamase_B_2"/>
    <property type="match status" value="1"/>
</dbReference>
<organism evidence="2 3">
    <name type="scientific">Serpentinicella alkaliphila</name>
    <dbReference type="NCBI Taxonomy" id="1734049"/>
    <lineage>
        <taxon>Bacteria</taxon>
        <taxon>Bacillati</taxon>
        <taxon>Bacillota</taxon>
        <taxon>Clostridia</taxon>
        <taxon>Peptostreptococcales</taxon>
        <taxon>Natronincolaceae</taxon>
        <taxon>Serpentinicella</taxon>
    </lineage>
</organism>
<dbReference type="RefSeq" id="WP_165913579.1">
    <property type="nucleotide sequence ID" value="NZ_CP058648.1"/>
</dbReference>
<proteinExistence type="predicted"/>
<accession>A0A4R2UJV8</accession>
<dbReference type="InterPro" id="IPR036866">
    <property type="entry name" value="RibonucZ/Hydroxyglut_hydro"/>
</dbReference>
<sequence length="241" mass="27635">MKILRIGQAGLVVESDLGTKIMIDPYLSNSLFVKKGDAFRRLVPVNMNFYSYDIDILFISHTHEDHMNFDTLDEMLLERKTITVICPTSVYEKLKPKYYNHNFILFNPGVEISLGDVLCKAIYAEHEDVDAVGICMTLEDRTVYITGDTLYTSKIFDFINEKIDVLITCINGAGNNMNCVDAARLTNRLKPIIAIPYHYDMFEKYGEDPCNYSMLVGEDTKVLILDNYKIFEFNKGWKSEG</sequence>
<dbReference type="Proteomes" id="UP000295504">
    <property type="component" value="Unassembled WGS sequence"/>
</dbReference>
<dbReference type="Gene3D" id="3.60.15.10">
    <property type="entry name" value="Ribonuclease Z/Hydroxyacylglutathione hydrolase-like"/>
    <property type="match status" value="1"/>
</dbReference>
<protein>
    <submittedName>
        <fullName evidence="2">L-ascorbate metabolism protein UlaG (Beta-lactamase superfamily)</fullName>
    </submittedName>
</protein>
<dbReference type="PANTHER" id="PTHR43546">
    <property type="entry name" value="UPF0173 METAL-DEPENDENT HYDROLASE MJ1163-RELATED"/>
    <property type="match status" value="1"/>
</dbReference>
<reference evidence="2 3" key="1">
    <citation type="submission" date="2019-03" db="EMBL/GenBank/DDBJ databases">
        <title>Genomic Encyclopedia of Type Strains, Phase IV (KMG-IV): sequencing the most valuable type-strain genomes for metagenomic binning, comparative biology and taxonomic classification.</title>
        <authorList>
            <person name="Goeker M."/>
        </authorList>
    </citation>
    <scope>NUCLEOTIDE SEQUENCE [LARGE SCALE GENOMIC DNA]</scope>
    <source>
        <strain evidence="2 3">DSM 100013</strain>
    </source>
</reference>
<name>A0A4R2UJV8_9FIRM</name>
<evidence type="ECO:0000313" key="2">
    <source>
        <dbReference type="EMBL" id="TCQ08093.1"/>
    </source>
</evidence>
<dbReference type="SMART" id="SM00849">
    <property type="entry name" value="Lactamase_B"/>
    <property type="match status" value="1"/>
</dbReference>
<dbReference type="InterPro" id="IPR001279">
    <property type="entry name" value="Metallo-B-lactamas"/>
</dbReference>
<dbReference type="AlphaFoldDB" id="A0A4R2UJV8"/>
<evidence type="ECO:0000313" key="3">
    <source>
        <dbReference type="Proteomes" id="UP000295504"/>
    </source>
</evidence>
<dbReference type="SUPFAM" id="SSF56281">
    <property type="entry name" value="Metallo-hydrolase/oxidoreductase"/>
    <property type="match status" value="1"/>
</dbReference>
<dbReference type="EMBL" id="SLYC01000001">
    <property type="protein sequence ID" value="TCQ08093.1"/>
    <property type="molecule type" value="Genomic_DNA"/>
</dbReference>
<gene>
    <name evidence="2" type="ORF">EDD79_1001181</name>
</gene>
<comment type="caution">
    <text evidence="2">The sequence shown here is derived from an EMBL/GenBank/DDBJ whole genome shotgun (WGS) entry which is preliminary data.</text>
</comment>
<feature type="domain" description="Metallo-beta-lactamase" evidence="1">
    <location>
        <begin position="7"/>
        <end position="198"/>
    </location>
</feature>